<evidence type="ECO:0000256" key="1">
    <source>
        <dbReference type="SAM" id="MobiDB-lite"/>
    </source>
</evidence>
<proteinExistence type="predicted"/>
<dbReference type="AlphaFoldDB" id="A0A2H3BW32"/>
<evidence type="ECO:0000313" key="2">
    <source>
        <dbReference type="EMBL" id="PBK71192.1"/>
    </source>
</evidence>
<keyword evidence="3" id="KW-1185">Reference proteome</keyword>
<dbReference type="STRING" id="1076256.A0A2H3BW32"/>
<feature type="region of interest" description="Disordered" evidence="1">
    <location>
        <begin position="1"/>
        <end position="84"/>
    </location>
</feature>
<protein>
    <submittedName>
        <fullName evidence="2">Uncharacterized protein</fullName>
    </submittedName>
</protein>
<gene>
    <name evidence="2" type="ORF">ARMSODRAFT_66515</name>
</gene>
<feature type="region of interest" description="Disordered" evidence="1">
    <location>
        <begin position="101"/>
        <end position="130"/>
    </location>
</feature>
<feature type="compositionally biased region" description="Basic and acidic residues" evidence="1">
    <location>
        <begin position="117"/>
        <end position="130"/>
    </location>
</feature>
<sequence length="130" mass="14476">MPPRDPPNVPRSATGRQTQTRSRGRTRQRVTPGPSKRREEGTRPTPRLEVFEYRIEGTPEVTLEGGDLSSDGEDMTVKPPKTPPAWRELSIQTIALQESFRSEADQGVQATISVTDSDLRDRTGHPSPKD</sequence>
<name>A0A2H3BW32_9AGAR</name>
<dbReference type="EMBL" id="KZ293424">
    <property type="protein sequence ID" value="PBK71192.1"/>
    <property type="molecule type" value="Genomic_DNA"/>
</dbReference>
<feature type="compositionally biased region" description="Low complexity" evidence="1">
    <location>
        <begin position="11"/>
        <end position="21"/>
    </location>
</feature>
<organism evidence="2 3">
    <name type="scientific">Armillaria solidipes</name>
    <dbReference type="NCBI Taxonomy" id="1076256"/>
    <lineage>
        <taxon>Eukaryota</taxon>
        <taxon>Fungi</taxon>
        <taxon>Dikarya</taxon>
        <taxon>Basidiomycota</taxon>
        <taxon>Agaricomycotina</taxon>
        <taxon>Agaricomycetes</taxon>
        <taxon>Agaricomycetidae</taxon>
        <taxon>Agaricales</taxon>
        <taxon>Marasmiineae</taxon>
        <taxon>Physalacriaceae</taxon>
        <taxon>Armillaria</taxon>
    </lineage>
</organism>
<evidence type="ECO:0000313" key="3">
    <source>
        <dbReference type="Proteomes" id="UP000218334"/>
    </source>
</evidence>
<dbReference type="Proteomes" id="UP000218334">
    <property type="component" value="Unassembled WGS sequence"/>
</dbReference>
<accession>A0A2H3BW32</accession>
<reference evidence="3" key="1">
    <citation type="journal article" date="2017" name="Nat. Ecol. Evol.">
        <title>Genome expansion and lineage-specific genetic innovations in the forest pathogenic fungi Armillaria.</title>
        <authorList>
            <person name="Sipos G."/>
            <person name="Prasanna A.N."/>
            <person name="Walter M.C."/>
            <person name="O'Connor E."/>
            <person name="Balint B."/>
            <person name="Krizsan K."/>
            <person name="Kiss B."/>
            <person name="Hess J."/>
            <person name="Varga T."/>
            <person name="Slot J."/>
            <person name="Riley R."/>
            <person name="Boka B."/>
            <person name="Rigling D."/>
            <person name="Barry K."/>
            <person name="Lee J."/>
            <person name="Mihaltcheva S."/>
            <person name="LaButti K."/>
            <person name="Lipzen A."/>
            <person name="Waldron R."/>
            <person name="Moloney N.M."/>
            <person name="Sperisen C."/>
            <person name="Kredics L."/>
            <person name="Vagvoelgyi C."/>
            <person name="Patrignani A."/>
            <person name="Fitzpatrick D."/>
            <person name="Nagy I."/>
            <person name="Doyle S."/>
            <person name="Anderson J.B."/>
            <person name="Grigoriev I.V."/>
            <person name="Gueldener U."/>
            <person name="Muensterkoetter M."/>
            <person name="Nagy L.G."/>
        </authorList>
    </citation>
    <scope>NUCLEOTIDE SEQUENCE [LARGE SCALE GENOMIC DNA]</scope>
    <source>
        <strain evidence="3">28-4</strain>
    </source>
</reference>